<evidence type="ECO:0000313" key="2">
    <source>
        <dbReference type="EMBL" id="RXN39231.1"/>
    </source>
</evidence>
<evidence type="ECO:0000313" key="3">
    <source>
        <dbReference type="Proteomes" id="UP000290572"/>
    </source>
</evidence>
<feature type="region of interest" description="Disordered" evidence="1">
    <location>
        <begin position="1"/>
        <end position="70"/>
    </location>
</feature>
<accession>A0A498P4S8</accession>
<name>A0A498P4S8_LABRO</name>
<dbReference type="AlphaFoldDB" id="A0A498P4S8"/>
<dbReference type="Proteomes" id="UP000290572">
    <property type="component" value="Unassembled WGS sequence"/>
</dbReference>
<sequence length="147" mass="15788">MHRASSGGRAEELDDTGEAHGSREQGITNEGGIRKSGGSNESGRSPDRTGKEDEDSRVGTSVGTGSMDHRSIRFKSTSCSALDCAAYTLHDRDVIWLQSDLNNCLRLAGCEADAAVLKHPVQIPQLIPMLREEEKAQIGCVHASKLV</sequence>
<proteinExistence type="predicted"/>
<keyword evidence="3" id="KW-1185">Reference proteome</keyword>
<gene>
    <name evidence="2" type="ORF">ROHU_000383</name>
</gene>
<reference evidence="2 3" key="1">
    <citation type="submission" date="2018-03" db="EMBL/GenBank/DDBJ databases">
        <title>Draft genome sequence of Rohu Carp (Labeo rohita).</title>
        <authorList>
            <person name="Das P."/>
            <person name="Kushwaha B."/>
            <person name="Joshi C.G."/>
            <person name="Kumar D."/>
            <person name="Nagpure N.S."/>
            <person name="Sahoo L."/>
            <person name="Das S.P."/>
            <person name="Bit A."/>
            <person name="Patnaik S."/>
            <person name="Meher P.K."/>
            <person name="Jayasankar P."/>
            <person name="Koringa P.G."/>
            <person name="Patel N.V."/>
            <person name="Hinsu A.T."/>
            <person name="Kumar R."/>
            <person name="Pandey M."/>
            <person name="Agarwal S."/>
            <person name="Srivastava S."/>
            <person name="Singh M."/>
            <person name="Iquebal M.A."/>
            <person name="Jaiswal S."/>
            <person name="Angadi U.B."/>
            <person name="Kumar N."/>
            <person name="Raza M."/>
            <person name="Shah T.M."/>
            <person name="Rai A."/>
            <person name="Jena J.K."/>
        </authorList>
    </citation>
    <scope>NUCLEOTIDE SEQUENCE [LARGE SCALE GENOMIC DNA]</scope>
    <source>
        <strain evidence="2">DASCIFA01</strain>
        <tissue evidence="2">Testis</tissue>
    </source>
</reference>
<feature type="compositionally biased region" description="Basic and acidic residues" evidence="1">
    <location>
        <begin position="44"/>
        <end position="57"/>
    </location>
</feature>
<organism evidence="2 3">
    <name type="scientific">Labeo rohita</name>
    <name type="common">Indian major carp</name>
    <name type="synonym">Cyprinus rohita</name>
    <dbReference type="NCBI Taxonomy" id="84645"/>
    <lineage>
        <taxon>Eukaryota</taxon>
        <taxon>Metazoa</taxon>
        <taxon>Chordata</taxon>
        <taxon>Craniata</taxon>
        <taxon>Vertebrata</taxon>
        <taxon>Euteleostomi</taxon>
        <taxon>Actinopterygii</taxon>
        <taxon>Neopterygii</taxon>
        <taxon>Teleostei</taxon>
        <taxon>Ostariophysi</taxon>
        <taxon>Cypriniformes</taxon>
        <taxon>Cyprinidae</taxon>
        <taxon>Labeoninae</taxon>
        <taxon>Labeonini</taxon>
        <taxon>Labeo</taxon>
    </lineage>
</organism>
<dbReference type="EMBL" id="QBIY01002496">
    <property type="protein sequence ID" value="RXN39231.1"/>
    <property type="molecule type" value="Genomic_DNA"/>
</dbReference>
<protein>
    <submittedName>
        <fullName evidence="2">Uncharacterized protein</fullName>
    </submittedName>
</protein>
<evidence type="ECO:0000256" key="1">
    <source>
        <dbReference type="SAM" id="MobiDB-lite"/>
    </source>
</evidence>
<comment type="caution">
    <text evidence="2">The sequence shown here is derived from an EMBL/GenBank/DDBJ whole genome shotgun (WGS) entry which is preliminary data.</text>
</comment>